<evidence type="ECO:0000313" key="3">
    <source>
        <dbReference type="Proteomes" id="UP000183809"/>
    </source>
</evidence>
<evidence type="ECO:0000313" key="2">
    <source>
        <dbReference type="EMBL" id="OJD29975.1"/>
    </source>
</evidence>
<keyword evidence="3" id="KW-1185">Reference proteome</keyword>
<feature type="compositionally biased region" description="Acidic residues" evidence="1">
    <location>
        <begin position="260"/>
        <end position="269"/>
    </location>
</feature>
<name>A0A1J9RNA6_9PEZI</name>
<dbReference type="EMBL" id="MNUE01000069">
    <property type="protein sequence ID" value="OJD29975.1"/>
    <property type="molecule type" value="Genomic_DNA"/>
</dbReference>
<feature type="compositionally biased region" description="Basic and acidic residues" evidence="1">
    <location>
        <begin position="271"/>
        <end position="299"/>
    </location>
</feature>
<accession>A0A1J9RNA6</accession>
<organism evidence="2 3">
    <name type="scientific">Diplodia corticola</name>
    <dbReference type="NCBI Taxonomy" id="236234"/>
    <lineage>
        <taxon>Eukaryota</taxon>
        <taxon>Fungi</taxon>
        <taxon>Dikarya</taxon>
        <taxon>Ascomycota</taxon>
        <taxon>Pezizomycotina</taxon>
        <taxon>Dothideomycetes</taxon>
        <taxon>Dothideomycetes incertae sedis</taxon>
        <taxon>Botryosphaeriales</taxon>
        <taxon>Botryosphaeriaceae</taxon>
        <taxon>Diplodia</taxon>
    </lineage>
</organism>
<feature type="compositionally biased region" description="Basic residues" evidence="1">
    <location>
        <begin position="300"/>
        <end position="310"/>
    </location>
</feature>
<dbReference type="RefSeq" id="XP_020126235.1">
    <property type="nucleotide sequence ID" value="XM_020278449.1"/>
</dbReference>
<feature type="compositionally biased region" description="Basic and acidic residues" evidence="1">
    <location>
        <begin position="248"/>
        <end position="259"/>
    </location>
</feature>
<gene>
    <name evidence="2" type="ORF">BKCO1_690003</name>
</gene>
<dbReference type="GeneID" id="31018710"/>
<protein>
    <submittedName>
        <fullName evidence="2">Uncharacterized protein</fullName>
    </submittedName>
</protein>
<comment type="caution">
    <text evidence="2">The sequence shown here is derived from an EMBL/GenBank/DDBJ whole genome shotgun (WGS) entry which is preliminary data.</text>
</comment>
<dbReference type="STRING" id="236234.A0A1J9RNA6"/>
<dbReference type="AlphaFoldDB" id="A0A1J9RNA6"/>
<dbReference type="PANTHER" id="PTHR21521">
    <property type="entry name" value="AMUN, ISOFORM A"/>
    <property type="match status" value="1"/>
</dbReference>
<evidence type="ECO:0000256" key="1">
    <source>
        <dbReference type="SAM" id="MobiDB-lite"/>
    </source>
</evidence>
<dbReference type="Proteomes" id="UP000183809">
    <property type="component" value="Unassembled WGS sequence"/>
</dbReference>
<proteinExistence type="predicted"/>
<sequence length="310" mass="33980">MPPKPTPNPTNLTPSQISKLHFLAALRRYPALVPPALRPLDATRYDRIPAALSRRDDHDPVLSLPQLEQLVQWKLQHGTYRPTLLALVRSNAASVVEAASAEAFGLLSSSSSRRDEDGGEVRALRVLTKALRGVGPATASLVLACADPAGTPFFSDEVFRWVVWGEEEAKGKGKGWGRRIGYTEKEYGVLVGKVRGVVERVRGWGLGEGELGGMGEAVAVEKVAWVLGKEGVDCDRIVGEGEDLFDEQVERKGRKREAETEGEVGDAENMEGGKKTLNETTRKSKKAKVEKDVAVEYPRRQTRSSSRRNI</sequence>
<dbReference type="OrthoDB" id="8249012at2759"/>
<dbReference type="PANTHER" id="PTHR21521:SF0">
    <property type="entry name" value="AMUN, ISOFORM A"/>
    <property type="match status" value="1"/>
</dbReference>
<feature type="region of interest" description="Disordered" evidence="1">
    <location>
        <begin position="248"/>
        <end position="310"/>
    </location>
</feature>
<reference evidence="2 3" key="1">
    <citation type="submission" date="2016-10" db="EMBL/GenBank/DDBJ databases">
        <title>Proteomics and genomics reveal pathogen-plant mechanisms compatible with a hemibiotrophic lifestyle of Diplodia corticola.</title>
        <authorList>
            <person name="Fernandes I."/>
            <person name="De Jonge R."/>
            <person name="Van De Peer Y."/>
            <person name="Devreese B."/>
            <person name="Alves A."/>
            <person name="Esteves A.C."/>
        </authorList>
    </citation>
    <scope>NUCLEOTIDE SEQUENCE [LARGE SCALE GENOMIC DNA]</scope>
    <source>
        <strain evidence="2 3">CBS 112549</strain>
    </source>
</reference>